<keyword evidence="1" id="KW-0808">Transferase</keyword>
<evidence type="ECO:0000313" key="6">
    <source>
        <dbReference type="EMBL" id="CAE6397223.1"/>
    </source>
</evidence>
<evidence type="ECO:0000256" key="2">
    <source>
        <dbReference type="ARBA" id="ARBA00022741"/>
    </source>
</evidence>
<dbReference type="GO" id="GO:0003677">
    <property type="term" value="F:DNA binding"/>
    <property type="evidence" value="ECO:0007669"/>
    <property type="project" value="InterPro"/>
</dbReference>
<protein>
    <recommendedName>
        <fullName evidence="5">Protein kinase domain-containing protein</fullName>
    </recommendedName>
</protein>
<keyword evidence="3" id="KW-0418">Kinase</keyword>
<evidence type="ECO:0000256" key="3">
    <source>
        <dbReference type="ARBA" id="ARBA00022777"/>
    </source>
</evidence>
<dbReference type="AlphaFoldDB" id="A0A8H3A5B6"/>
<evidence type="ECO:0000256" key="1">
    <source>
        <dbReference type="ARBA" id="ARBA00022679"/>
    </source>
</evidence>
<sequence length="438" mass="48895">MPPYAPPDDLFHNIRDLTSTTKILGTKPFAHGGASDIWRGFEWSTRTQTRERIARELMAWSAVDHQNILPFLGLCWFDGRNELPAMVYPYCEAGTCSEYLINNMDADRMAIIRQVADGLNHLHSYNPPIAHGDIKAANILMKQDGTPLIADFGLSRLVSEFSTGLTTSLSRGSYRWMAPELFGGIDSSVLVLVTPASDVWAFGCLCLEILSGVIPWASTRNDAAVMLDVVKNRKVPPLPESIETTPIGHIMRHCWAYEPLERPSIAQLVNALAEIDPELLHTPTCILPQPSVSSDSPTFSEGSTANTPQTLYMTPNHRVTKARYVNSSDPRGYVPVYEYPLNGQWIMMDTDDGYVLWTGQYPDPDRCPMLTWTLVLLGSPNVEIVKILESQPDLAGKLRRVAFELARRVAWKIRYDLVPLFGPSFPDSCLISQDMAKL</sequence>
<evidence type="ECO:0000313" key="7">
    <source>
        <dbReference type="Proteomes" id="UP000663841"/>
    </source>
</evidence>
<dbReference type="PROSITE" id="PS50011">
    <property type="entry name" value="PROTEIN_KINASE_DOM"/>
    <property type="match status" value="1"/>
</dbReference>
<keyword evidence="4" id="KW-0067">ATP-binding</keyword>
<evidence type="ECO:0000256" key="4">
    <source>
        <dbReference type="ARBA" id="ARBA00022840"/>
    </source>
</evidence>
<dbReference type="EMBL" id="CAJMWW010000011">
    <property type="protein sequence ID" value="CAE6397223.1"/>
    <property type="molecule type" value="Genomic_DNA"/>
</dbReference>
<dbReference type="SUPFAM" id="SSF54616">
    <property type="entry name" value="DNA-binding domain of Mlu1-box binding protein MBP1"/>
    <property type="match status" value="1"/>
</dbReference>
<dbReference type="SUPFAM" id="SSF56112">
    <property type="entry name" value="Protein kinase-like (PK-like)"/>
    <property type="match status" value="1"/>
</dbReference>
<name>A0A8H3A5B6_9AGAM</name>
<dbReference type="InterPro" id="IPR000719">
    <property type="entry name" value="Prot_kinase_dom"/>
</dbReference>
<gene>
    <name evidence="6" type="ORF">RDB_LOCUS3534</name>
</gene>
<organism evidence="6 7">
    <name type="scientific">Rhizoctonia solani</name>
    <dbReference type="NCBI Taxonomy" id="456999"/>
    <lineage>
        <taxon>Eukaryota</taxon>
        <taxon>Fungi</taxon>
        <taxon>Dikarya</taxon>
        <taxon>Basidiomycota</taxon>
        <taxon>Agaricomycotina</taxon>
        <taxon>Agaricomycetes</taxon>
        <taxon>Cantharellales</taxon>
        <taxon>Ceratobasidiaceae</taxon>
        <taxon>Rhizoctonia</taxon>
    </lineage>
</organism>
<dbReference type="InterPro" id="IPR011009">
    <property type="entry name" value="Kinase-like_dom_sf"/>
</dbReference>
<dbReference type="PROSITE" id="PS00108">
    <property type="entry name" value="PROTEIN_KINASE_ST"/>
    <property type="match status" value="1"/>
</dbReference>
<feature type="domain" description="Protein kinase" evidence="5">
    <location>
        <begin position="1"/>
        <end position="279"/>
    </location>
</feature>
<dbReference type="Gene3D" id="1.10.510.10">
    <property type="entry name" value="Transferase(Phosphotransferase) domain 1"/>
    <property type="match status" value="1"/>
</dbReference>
<dbReference type="SMART" id="SM00220">
    <property type="entry name" value="S_TKc"/>
    <property type="match status" value="1"/>
</dbReference>
<dbReference type="GO" id="GO:0004674">
    <property type="term" value="F:protein serine/threonine kinase activity"/>
    <property type="evidence" value="ECO:0007669"/>
    <property type="project" value="TreeGrafter"/>
</dbReference>
<dbReference type="Gene3D" id="3.10.260.10">
    <property type="entry name" value="Transcription regulator HTH, APSES-type DNA-binding domain"/>
    <property type="match status" value="1"/>
</dbReference>
<dbReference type="PANTHER" id="PTHR44329">
    <property type="entry name" value="SERINE/THREONINE-PROTEIN KINASE TNNI3K-RELATED"/>
    <property type="match status" value="1"/>
</dbReference>
<reference evidence="6" key="1">
    <citation type="submission" date="2021-01" db="EMBL/GenBank/DDBJ databases">
        <authorList>
            <person name="Kaushik A."/>
        </authorList>
    </citation>
    <scope>NUCLEOTIDE SEQUENCE</scope>
    <source>
        <strain evidence="6">AG3-T5</strain>
    </source>
</reference>
<dbReference type="PANTHER" id="PTHR44329:SF288">
    <property type="entry name" value="MITOGEN-ACTIVATED PROTEIN KINASE KINASE KINASE 20"/>
    <property type="match status" value="1"/>
</dbReference>
<accession>A0A8H3A5B6</accession>
<dbReference type="GO" id="GO:0005524">
    <property type="term" value="F:ATP binding"/>
    <property type="evidence" value="ECO:0007669"/>
    <property type="project" value="UniProtKB-KW"/>
</dbReference>
<dbReference type="InterPro" id="IPR036887">
    <property type="entry name" value="HTH_APSES_sf"/>
</dbReference>
<comment type="caution">
    <text evidence="6">The sequence shown here is derived from an EMBL/GenBank/DDBJ whole genome shotgun (WGS) entry which is preliminary data.</text>
</comment>
<dbReference type="Proteomes" id="UP000663841">
    <property type="component" value="Unassembled WGS sequence"/>
</dbReference>
<proteinExistence type="predicted"/>
<dbReference type="InterPro" id="IPR008271">
    <property type="entry name" value="Ser/Thr_kinase_AS"/>
</dbReference>
<dbReference type="Pfam" id="PF07714">
    <property type="entry name" value="PK_Tyr_Ser-Thr"/>
    <property type="match status" value="1"/>
</dbReference>
<keyword evidence="2" id="KW-0547">Nucleotide-binding</keyword>
<evidence type="ECO:0000259" key="5">
    <source>
        <dbReference type="PROSITE" id="PS50011"/>
    </source>
</evidence>
<dbReference type="InterPro" id="IPR001245">
    <property type="entry name" value="Ser-Thr/Tyr_kinase_cat_dom"/>
</dbReference>
<dbReference type="InterPro" id="IPR051681">
    <property type="entry name" value="Ser/Thr_Kinases-Pseudokinases"/>
</dbReference>